<sequence>MEKQKYSIEFNPTLEVGNEARSEAFAEYNKRKSYAQEIEEEIDKCIGALNDDWYEYELKKLIYPLDMRDNVNFETGKTKTKLAAAIMSKVRAFVKENTDLYYGDSIGSDMYHLAVEDVGSRIAARVGIIIDDIYNMRLRPDEFCYFYIERAIRNELTRITQELIRRHGGKVAHGVKSDELTEEERQELARIRKERKERRRHAEEMYKEQERARRERENDVEGQVTLKITVENMINDPALKDEERAVLVYMYRNPGAGQREVATELNISQSKVSRIVKRLAEKLRHHIEE</sequence>
<evidence type="ECO:0000256" key="1">
    <source>
        <dbReference type="SAM" id="MobiDB-lite"/>
    </source>
</evidence>
<dbReference type="Gene3D" id="1.10.10.10">
    <property type="entry name" value="Winged helix-like DNA-binding domain superfamily/Winged helix DNA-binding domain"/>
    <property type="match status" value="1"/>
</dbReference>
<feature type="region of interest" description="Disordered" evidence="1">
    <location>
        <begin position="195"/>
        <end position="217"/>
    </location>
</feature>
<feature type="compositionally biased region" description="Basic and acidic residues" evidence="1">
    <location>
        <begin position="200"/>
        <end position="217"/>
    </location>
</feature>
<dbReference type="GO" id="GO:0003700">
    <property type="term" value="F:DNA-binding transcription factor activity"/>
    <property type="evidence" value="ECO:0007669"/>
    <property type="project" value="InterPro"/>
</dbReference>
<dbReference type="InterPro" id="IPR007630">
    <property type="entry name" value="RNA_pol_sigma70_r4"/>
</dbReference>
<dbReference type="Proteomes" id="UP001157946">
    <property type="component" value="Unassembled WGS sequence"/>
</dbReference>
<dbReference type="SUPFAM" id="SSF88659">
    <property type="entry name" value="Sigma3 and sigma4 domains of RNA polymerase sigma factors"/>
    <property type="match status" value="1"/>
</dbReference>
<name>A0AA45WPL9_9BACL</name>
<dbReference type="Pfam" id="PF04545">
    <property type="entry name" value="Sigma70_r4"/>
    <property type="match status" value="1"/>
</dbReference>
<dbReference type="InterPro" id="IPR013324">
    <property type="entry name" value="RNA_pol_sigma_r3/r4-like"/>
</dbReference>
<feature type="domain" description="RNA polymerase sigma-70 region 4" evidence="2">
    <location>
        <begin position="239"/>
        <end position="285"/>
    </location>
</feature>
<comment type="caution">
    <text evidence="3">The sequence shown here is derived from an EMBL/GenBank/DDBJ whole genome shotgun (WGS) entry which is preliminary data.</text>
</comment>
<accession>A0AA45WPL9</accession>
<evidence type="ECO:0000259" key="2">
    <source>
        <dbReference type="Pfam" id="PF04545"/>
    </source>
</evidence>
<dbReference type="AlphaFoldDB" id="A0AA45WPL9"/>
<reference evidence="3" key="1">
    <citation type="submission" date="2017-05" db="EMBL/GenBank/DDBJ databases">
        <authorList>
            <person name="Varghese N."/>
            <person name="Submissions S."/>
        </authorList>
    </citation>
    <scope>NUCLEOTIDE SEQUENCE</scope>
    <source>
        <strain evidence="3">DSM 45262</strain>
    </source>
</reference>
<evidence type="ECO:0000313" key="4">
    <source>
        <dbReference type="Proteomes" id="UP001157946"/>
    </source>
</evidence>
<proteinExistence type="predicted"/>
<dbReference type="InterPro" id="IPR036388">
    <property type="entry name" value="WH-like_DNA-bd_sf"/>
</dbReference>
<evidence type="ECO:0000313" key="3">
    <source>
        <dbReference type="EMBL" id="SMP22348.1"/>
    </source>
</evidence>
<protein>
    <submittedName>
        <fullName evidence="3">Sigma-70, region 4</fullName>
    </submittedName>
</protein>
<organism evidence="3 4">
    <name type="scientific">Laceyella tengchongensis</name>
    <dbReference type="NCBI Taxonomy" id="574699"/>
    <lineage>
        <taxon>Bacteria</taxon>
        <taxon>Bacillati</taxon>
        <taxon>Bacillota</taxon>
        <taxon>Bacilli</taxon>
        <taxon>Bacillales</taxon>
        <taxon>Thermoactinomycetaceae</taxon>
        <taxon>Laceyella</taxon>
    </lineage>
</organism>
<gene>
    <name evidence="3" type="ORF">SAMN06265361_10452</name>
</gene>
<dbReference type="EMBL" id="FXTU01000004">
    <property type="protein sequence ID" value="SMP22348.1"/>
    <property type="molecule type" value="Genomic_DNA"/>
</dbReference>
<dbReference type="GO" id="GO:0006352">
    <property type="term" value="P:DNA-templated transcription initiation"/>
    <property type="evidence" value="ECO:0007669"/>
    <property type="project" value="InterPro"/>
</dbReference>
<dbReference type="RefSeq" id="WP_284724345.1">
    <property type="nucleotide sequence ID" value="NZ_FXTU01000004.1"/>
</dbReference>
<keyword evidence="4" id="KW-1185">Reference proteome</keyword>